<feature type="binding site" evidence="6">
    <location>
        <position position="130"/>
    </location>
    <ligand>
        <name>substrate</name>
    </ligand>
</feature>
<evidence type="ECO:0000256" key="2">
    <source>
        <dbReference type="ARBA" id="ARBA00012920"/>
    </source>
</evidence>
<dbReference type="AlphaFoldDB" id="A0A0L0MX09"/>
<feature type="domain" description="L-asparaginase N-terminal" evidence="10">
    <location>
        <begin position="74"/>
        <end position="266"/>
    </location>
</feature>
<dbReference type="GO" id="GO:0006530">
    <property type="term" value="P:L-asparagine catabolic process"/>
    <property type="evidence" value="ECO:0007669"/>
    <property type="project" value="UniProtKB-ARBA"/>
</dbReference>
<evidence type="ECO:0000256" key="1">
    <source>
        <dbReference type="ARBA" id="ARBA00010518"/>
    </source>
</evidence>
<dbReference type="Gene3D" id="3.40.50.1170">
    <property type="entry name" value="L-asparaginase, N-terminal domain"/>
    <property type="match status" value="1"/>
</dbReference>
<evidence type="ECO:0000256" key="6">
    <source>
        <dbReference type="PIRSR" id="PIRSR001220-2"/>
    </source>
</evidence>
<evidence type="ECO:0000256" key="5">
    <source>
        <dbReference type="PIRSR" id="PIRSR001220-1"/>
    </source>
</evidence>
<dbReference type="InterPro" id="IPR006034">
    <property type="entry name" value="Asparaginase/glutaminase-like"/>
</dbReference>
<reference evidence="12 13" key="1">
    <citation type="journal article" date="2015" name="BMC Genomics">
        <title>The genome of the truffle-parasite Tolypocladium ophioglossoides and the evolution of antifungal peptaibiotics.</title>
        <authorList>
            <person name="Quandt C.A."/>
            <person name="Bushley K.E."/>
            <person name="Spatafora J.W."/>
        </authorList>
    </citation>
    <scope>NUCLEOTIDE SEQUENCE [LARGE SCALE GENOMIC DNA]</scope>
    <source>
        <strain evidence="12 13">CBS 100239</strain>
    </source>
</reference>
<dbReference type="InterPro" id="IPR027475">
    <property type="entry name" value="Asparaginase/glutaminase_AS2"/>
</dbReference>
<evidence type="ECO:0000259" key="11">
    <source>
        <dbReference type="Pfam" id="PF17763"/>
    </source>
</evidence>
<dbReference type="InterPro" id="IPR020827">
    <property type="entry name" value="Asparaginase/glutaminase_AS1"/>
</dbReference>
<accession>A0A0L0MX09</accession>
<comment type="similarity">
    <text evidence="1 9">Belongs to the asparaginase 1 family.</text>
</comment>
<dbReference type="SMART" id="SM00870">
    <property type="entry name" value="Asparaginase"/>
    <property type="match status" value="1"/>
</dbReference>
<protein>
    <recommendedName>
        <fullName evidence="2">asparaginase</fullName>
        <ecNumber evidence="2">3.5.1.1</ecNumber>
    </recommendedName>
</protein>
<dbReference type="PANTHER" id="PTHR11707">
    <property type="entry name" value="L-ASPARAGINASE"/>
    <property type="match status" value="1"/>
</dbReference>
<name>A0A0L0MX09_TOLOC</name>
<dbReference type="InterPro" id="IPR004550">
    <property type="entry name" value="AsnASE_II"/>
</dbReference>
<evidence type="ECO:0000313" key="13">
    <source>
        <dbReference type="Proteomes" id="UP000036947"/>
    </source>
</evidence>
<dbReference type="CDD" id="cd08964">
    <property type="entry name" value="L-asparaginase_II"/>
    <property type="match status" value="1"/>
</dbReference>
<feature type="binding site" evidence="6">
    <location>
        <begin position="163"/>
        <end position="164"/>
    </location>
    <ligand>
        <name>substrate</name>
    </ligand>
</feature>
<dbReference type="InterPro" id="IPR027473">
    <property type="entry name" value="L-asparaginase_C"/>
</dbReference>
<dbReference type="Pfam" id="PF17763">
    <property type="entry name" value="Asparaginase_C"/>
    <property type="match status" value="1"/>
</dbReference>
<evidence type="ECO:0000256" key="8">
    <source>
        <dbReference type="PROSITE-ProRule" id="PRU10100"/>
    </source>
</evidence>
<dbReference type="PIRSF" id="PIRSF001220">
    <property type="entry name" value="L-ASNase_gatD"/>
    <property type="match status" value="1"/>
</dbReference>
<organism evidence="12 13">
    <name type="scientific">Tolypocladium ophioglossoides (strain CBS 100239)</name>
    <name type="common">Snaketongue truffleclub</name>
    <name type="synonym">Elaphocordyceps ophioglossoides</name>
    <dbReference type="NCBI Taxonomy" id="1163406"/>
    <lineage>
        <taxon>Eukaryota</taxon>
        <taxon>Fungi</taxon>
        <taxon>Dikarya</taxon>
        <taxon>Ascomycota</taxon>
        <taxon>Pezizomycotina</taxon>
        <taxon>Sordariomycetes</taxon>
        <taxon>Hypocreomycetidae</taxon>
        <taxon>Hypocreales</taxon>
        <taxon>Ophiocordycipitaceae</taxon>
        <taxon>Tolypocladium</taxon>
    </lineage>
</organism>
<dbReference type="InterPro" id="IPR037152">
    <property type="entry name" value="L-asparaginase_N_sf"/>
</dbReference>
<dbReference type="Proteomes" id="UP000036947">
    <property type="component" value="Unassembled WGS sequence"/>
</dbReference>
<feature type="active site" evidence="7">
    <location>
        <position position="83"/>
    </location>
</feature>
<dbReference type="GO" id="GO:0004067">
    <property type="term" value="F:asparaginase activity"/>
    <property type="evidence" value="ECO:0007669"/>
    <property type="project" value="UniProtKB-UniRule"/>
</dbReference>
<feature type="domain" description="Asparaginase/glutaminase C-terminal" evidence="11">
    <location>
        <begin position="290"/>
        <end position="400"/>
    </location>
</feature>
<dbReference type="Gene3D" id="3.40.50.40">
    <property type="match status" value="1"/>
</dbReference>
<evidence type="ECO:0000259" key="10">
    <source>
        <dbReference type="Pfam" id="PF00710"/>
    </source>
</evidence>
<dbReference type="FunFam" id="3.40.50.1170:FF:000001">
    <property type="entry name" value="L-asparaginase 2"/>
    <property type="match status" value="1"/>
</dbReference>
<comment type="catalytic activity">
    <reaction evidence="4">
        <text>L-asparagine + H2O = L-aspartate + NH4(+)</text>
        <dbReference type="Rhea" id="RHEA:21016"/>
        <dbReference type="ChEBI" id="CHEBI:15377"/>
        <dbReference type="ChEBI" id="CHEBI:28938"/>
        <dbReference type="ChEBI" id="CHEBI:29991"/>
        <dbReference type="ChEBI" id="CHEBI:58048"/>
        <dbReference type="EC" id="3.5.1.1"/>
    </reaction>
</comment>
<keyword evidence="13" id="KW-1185">Reference proteome</keyword>
<dbReference type="Pfam" id="PF00710">
    <property type="entry name" value="Asparaginase"/>
    <property type="match status" value="1"/>
</dbReference>
<feature type="active site" description="O-isoaspartyl threonine intermediate" evidence="5">
    <location>
        <position position="83"/>
    </location>
</feature>
<dbReference type="STRING" id="1163406.A0A0L0MX09"/>
<dbReference type="SUPFAM" id="SSF53774">
    <property type="entry name" value="Glutaminase/Asparaginase"/>
    <property type="match status" value="1"/>
</dbReference>
<dbReference type="PRINTS" id="PR00139">
    <property type="entry name" value="ASNGLNASE"/>
</dbReference>
<gene>
    <name evidence="12" type="ORF">TOPH_09048</name>
</gene>
<dbReference type="InterPro" id="IPR036152">
    <property type="entry name" value="Asp/glu_Ase-like_sf"/>
</dbReference>
<proteinExistence type="inferred from homology"/>
<evidence type="ECO:0000313" key="12">
    <source>
        <dbReference type="EMBL" id="KND86334.1"/>
    </source>
</evidence>
<dbReference type="NCBIfam" id="TIGR00520">
    <property type="entry name" value="asnASE_II"/>
    <property type="match status" value="1"/>
</dbReference>
<comment type="caution">
    <text evidence="12">The sequence shown here is derived from an EMBL/GenBank/DDBJ whole genome shotgun (WGS) entry which is preliminary data.</text>
</comment>
<evidence type="ECO:0000256" key="7">
    <source>
        <dbReference type="PROSITE-ProRule" id="PRU10099"/>
    </source>
</evidence>
<evidence type="ECO:0000256" key="3">
    <source>
        <dbReference type="ARBA" id="ARBA00022801"/>
    </source>
</evidence>
<dbReference type="PROSITE" id="PS51732">
    <property type="entry name" value="ASN_GLN_ASE_3"/>
    <property type="match status" value="1"/>
</dbReference>
<evidence type="ECO:0000256" key="9">
    <source>
        <dbReference type="RuleBase" id="RU004456"/>
    </source>
</evidence>
<evidence type="ECO:0000256" key="4">
    <source>
        <dbReference type="ARBA" id="ARBA00049366"/>
    </source>
</evidence>
<keyword evidence="3" id="KW-0378">Hydrolase</keyword>
<dbReference type="InterPro" id="IPR040919">
    <property type="entry name" value="Asparaginase_C"/>
</dbReference>
<dbReference type="PROSITE" id="PS00917">
    <property type="entry name" value="ASN_GLN_ASE_2"/>
    <property type="match status" value="1"/>
</dbReference>
<dbReference type="PIRSF" id="PIRSF500176">
    <property type="entry name" value="L_ASNase"/>
    <property type="match status" value="1"/>
</dbReference>
<dbReference type="PROSITE" id="PS00144">
    <property type="entry name" value="ASN_GLN_ASE_1"/>
    <property type="match status" value="1"/>
</dbReference>
<dbReference type="InterPro" id="IPR027474">
    <property type="entry name" value="L-asparaginase_N"/>
</dbReference>
<dbReference type="PANTHER" id="PTHR11707:SF28">
    <property type="entry name" value="60 KDA LYSOPHOSPHOLIPASE"/>
    <property type="match status" value="1"/>
</dbReference>
<feature type="active site" evidence="8">
    <location>
        <position position="163"/>
    </location>
</feature>
<dbReference type="OrthoDB" id="542841at2759"/>
<sequence>MALCIRSRSWRSPTRPGPLWTVQKQIRTPYQRAWTLKQPFSSFPRLSNHQPPAFAQYPGPISGAPLAAVTRPPKVTIYGTGGTIAGSAASAGQTTGYKSGVISVGELIKAVPELSKAADLNAKQIISVGSPDIPEGLLVHMSQQIQKELDSDTTQGVVITHGTDTIEETAFWLDLTVKTDKPIVLVGSMRPATAHSADGPMNLLCAVKLAASECARKRGVMIVLNDRICSPRFTTKTNANSLDTFKAEEQGFLGCFVDSQPVFYYPPCRPLSHHYYFNVAGWDVKQGLPDVDILFGHLGLRQELFQAAVKSDADGIVLAGMGSGCWLTDAGEAISKYIKENDFPVVASRRTPWGYVGGTKNYGLGDSCIGGGFLDPQKCRILLQLCLAADLGNGAIRAIFESNKPGSHATVPKFREFKIESTP</sequence>
<dbReference type="EC" id="3.5.1.1" evidence="2"/>
<dbReference type="EMBL" id="LFRF01000061">
    <property type="protein sequence ID" value="KND86334.1"/>
    <property type="molecule type" value="Genomic_DNA"/>
</dbReference>